<feature type="active site" description="Acyl-thioester intermediate" evidence="6 7">
    <location>
        <position position="142"/>
    </location>
</feature>
<keyword evidence="5 6" id="KW-0012">Acyltransferase</keyword>
<dbReference type="RefSeq" id="WP_070050908.1">
    <property type="nucleotide sequence ID" value="NZ_CBCSDO010000002.1"/>
</dbReference>
<dbReference type="EMBL" id="MKEK01000001">
    <property type="protein sequence ID" value="OEY71102.1"/>
    <property type="molecule type" value="Genomic_DNA"/>
</dbReference>
<dbReference type="Gene3D" id="3.40.50.880">
    <property type="match status" value="1"/>
</dbReference>
<keyword evidence="2 6" id="KW-0963">Cytoplasm</keyword>
<dbReference type="PANTHER" id="PTHR20919:SF0">
    <property type="entry name" value="HOMOSERINE O-SUCCINYLTRANSFERASE"/>
    <property type="match status" value="1"/>
</dbReference>
<dbReference type="GO" id="GO:0019281">
    <property type="term" value="P:L-methionine biosynthetic process from homoserine via O-succinyl-L-homoserine and cystathionine"/>
    <property type="evidence" value="ECO:0007669"/>
    <property type="project" value="InterPro"/>
</dbReference>
<dbReference type="Proteomes" id="UP000242258">
    <property type="component" value="Unassembled WGS sequence"/>
</dbReference>
<dbReference type="UniPathway" id="UPA00051">
    <property type="reaction ID" value="UER00075"/>
</dbReference>
<keyword evidence="3 6" id="KW-0028">Amino-acid biosynthesis</keyword>
<dbReference type="EC" id="2.3.1.46" evidence="6"/>
<feature type="binding site" evidence="6">
    <location>
        <position position="192"/>
    </location>
    <ligand>
        <name>substrate</name>
    </ligand>
</feature>
<dbReference type="InterPro" id="IPR005697">
    <property type="entry name" value="HST_MetA"/>
</dbReference>
<accession>A0A1E7QA78</accession>
<evidence type="ECO:0000313" key="9">
    <source>
        <dbReference type="Proteomes" id="UP000242258"/>
    </source>
</evidence>
<comment type="similarity">
    <text evidence="6">Belongs to the MetA family.</text>
</comment>
<proteinExistence type="inferred from homology"/>
<comment type="subcellular location">
    <subcellularLocation>
        <location evidence="1 6">Cytoplasm</location>
    </subcellularLocation>
</comment>
<dbReference type="InterPro" id="IPR029062">
    <property type="entry name" value="Class_I_gatase-like"/>
</dbReference>
<name>A0A1E7QA78_9GAMM</name>
<dbReference type="PANTHER" id="PTHR20919">
    <property type="entry name" value="HOMOSERINE O-SUCCINYLTRANSFERASE"/>
    <property type="match status" value="1"/>
</dbReference>
<evidence type="ECO:0000256" key="6">
    <source>
        <dbReference type="HAMAP-Rule" id="MF_00295"/>
    </source>
</evidence>
<dbReference type="GO" id="GO:0004414">
    <property type="term" value="F:homoserine O-acetyltransferase activity"/>
    <property type="evidence" value="ECO:0007669"/>
    <property type="project" value="UniProtKB-UniRule"/>
</dbReference>
<dbReference type="GO" id="GO:0005737">
    <property type="term" value="C:cytoplasm"/>
    <property type="evidence" value="ECO:0007669"/>
    <property type="project" value="UniProtKB-SubCell"/>
</dbReference>
<evidence type="ECO:0000256" key="1">
    <source>
        <dbReference type="ARBA" id="ARBA00004496"/>
    </source>
</evidence>
<reference evidence="9" key="1">
    <citation type="submission" date="2016-09" db="EMBL/GenBank/DDBJ databases">
        <authorList>
            <person name="Wan X."/>
            <person name="Hou S."/>
        </authorList>
    </citation>
    <scope>NUCLEOTIDE SEQUENCE [LARGE SCALE GENOMIC DNA]</scope>
    <source>
        <strain evidence="9">KH87</strain>
    </source>
</reference>
<dbReference type="PIRSF" id="PIRSF000450">
    <property type="entry name" value="H_ser_succinyltr"/>
    <property type="match status" value="1"/>
</dbReference>
<dbReference type="GO" id="GO:0008899">
    <property type="term" value="F:homoserine O-succinyltransferase activity"/>
    <property type="evidence" value="ECO:0007669"/>
    <property type="project" value="UniProtKB-EC"/>
</dbReference>
<keyword evidence="4 6" id="KW-0808">Transferase</keyword>
<dbReference type="SUPFAM" id="SSF52317">
    <property type="entry name" value="Class I glutamine amidotransferase-like"/>
    <property type="match status" value="1"/>
</dbReference>
<keyword evidence="6" id="KW-0486">Methionine biosynthesis</keyword>
<dbReference type="OrthoDB" id="9772423at2"/>
<evidence type="ECO:0000256" key="3">
    <source>
        <dbReference type="ARBA" id="ARBA00022605"/>
    </source>
</evidence>
<gene>
    <name evidence="6" type="primary">metAS</name>
    <name evidence="8" type="ORF">BI198_13625</name>
</gene>
<feature type="site" description="Important for substrate specificity" evidence="6">
    <location>
        <position position="192"/>
    </location>
</feature>
<comment type="caution">
    <text evidence="8">The sequence shown here is derived from an EMBL/GenBank/DDBJ whole genome shotgun (WGS) entry which is preliminary data.</text>
</comment>
<dbReference type="InterPro" id="IPR033752">
    <property type="entry name" value="MetA_family"/>
</dbReference>
<sequence length="318" mass="36130">MPIKVVDQLPAVEALLAENVFVMTESRAAQQDIRPLKIAILNLMPNKIATEIQLLRLLANSPLQLDVELLRLDDHVSKNTSENHLNCFYHYFSAVQHKNYDGLIITGAPLGLVDYEEVTYWQQFADILDWADSHVTSTLFLCWSAHAALYQYYDLQRDIRGEKLSGVYWQQVKQPLSPLVRGFDDAFLVPHSRYAQVAEQKYQQHPDLHILAAANATGAYLLQNTSGSRVFVTGHPEYDVNSLDDEYQRDIAAGIDSVLPENYYPNDDATQPPLKLWQSHAFLLFSNWLNYYVYQATPFDLSQIGQPLASVNLASVNK</sequence>
<dbReference type="AlphaFoldDB" id="A0A1E7QA78"/>
<dbReference type="FunFam" id="3.40.50.880:FF:000004">
    <property type="entry name" value="Homoserine O-succinyltransferase"/>
    <property type="match status" value="1"/>
</dbReference>
<dbReference type="NCBIfam" id="TIGR01001">
    <property type="entry name" value="metA"/>
    <property type="match status" value="1"/>
</dbReference>
<feature type="active site" description="Proton acceptor" evidence="6">
    <location>
        <position position="235"/>
    </location>
</feature>
<keyword evidence="9" id="KW-1185">Reference proteome</keyword>
<comment type="catalytic activity">
    <reaction evidence="6">
        <text>L-homoserine + succinyl-CoA = O-succinyl-L-homoserine + CoA</text>
        <dbReference type="Rhea" id="RHEA:22008"/>
        <dbReference type="ChEBI" id="CHEBI:57287"/>
        <dbReference type="ChEBI" id="CHEBI:57292"/>
        <dbReference type="ChEBI" id="CHEBI:57476"/>
        <dbReference type="ChEBI" id="CHEBI:57661"/>
        <dbReference type="EC" id="2.3.1.46"/>
    </reaction>
</comment>
<feature type="active site" evidence="6">
    <location>
        <position position="237"/>
    </location>
</feature>
<feature type="site" description="Important for acyl-CoA specificity" evidence="6">
    <location>
        <position position="111"/>
    </location>
</feature>
<evidence type="ECO:0000313" key="8">
    <source>
        <dbReference type="EMBL" id="OEY71102.1"/>
    </source>
</evidence>
<evidence type="ECO:0000256" key="5">
    <source>
        <dbReference type="ARBA" id="ARBA00023315"/>
    </source>
</evidence>
<organism evidence="8 9">
    <name type="scientific">Rheinheimera salexigens</name>
    <dbReference type="NCBI Taxonomy" id="1628148"/>
    <lineage>
        <taxon>Bacteria</taxon>
        <taxon>Pseudomonadati</taxon>
        <taxon>Pseudomonadota</taxon>
        <taxon>Gammaproteobacteria</taxon>
        <taxon>Chromatiales</taxon>
        <taxon>Chromatiaceae</taxon>
        <taxon>Rheinheimera</taxon>
    </lineage>
</organism>
<dbReference type="Pfam" id="PF04204">
    <property type="entry name" value="HTS"/>
    <property type="match status" value="1"/>
</dbReference>
<evidence type="ECO:0000256" key="7">
    <source>
        <dbReference type="PIRSR" id="PIRSR000450-1"/>
    </source>
</evidence>
<dbReference type="STRING" id="1628148.BI198_13625"/>
<dbReference type="HAMAP" id="MF_00295">
    <property type="entry name" value="MetA_acyltransf"/>
    <property type="match status" value="1"/>
</dbReference>
<feature type="binding site" evidence="6">
    <location>
        <position position="163"/>
    </location>
    <ligand>
        <name>substrate</name>
    </ligand>
</feature>
<evidence type="ECO:0000256" key="4">
    <source>
        <dbReference type="ARBA" id="ARBA00022679"/>
    </source>
</evidence>
<dbReference type="CDD" id="cd03131">
    <property type="entry name" value="GATase1_HTS"/>
    <property type="match status" value="1"/>
</dbReference>
<feature type="binding site" evidence="6">
    <location>
        <position position="249"/>
    </location>
    <ligand>
        <name>substrate</name>
    </ligand>
</feature>
<comment type="caution">
    <text evidence="6">Lacks conserved residue(s) required for the propagation of feature annotation.</text>
</comment>
<evidence type="ECO:0000256" key="2">
    <source>
        <dbReference type="ARBA" id="ARBA00022490"/>
    </source>
</evidence>
<comment type="function">
    <text evidence="6">Transfers a succinyl group from succinyl-CoA to L-homoserine, forming succinyl-L-homoserine.</text>
</comment>
<protein>
    <recommendedName>
        <fullName evidence="6">Homoserine O-succinyltransferase</fullName>
        <shortName evidence="6">HST</shortName>
        <ecNumber evidence="6">2.3.1.46</ecNumber>
    </recommendedName>
    <alternativeName>
        <fullName evidence="6">Homoserine transsuccinylase</fullName>
        <shortName evidence="6">HTS</shortName>
    </alternativeName>
</protein>
<comment type="pathway">
    <text evidence="6">Amino-acid biosynthesis; L-methionine biosynthesis via de novo pathway; O-succinyl-L-homoserine from L-homoserine: step 1/1.</text>
</comment>